<dbReference type="Proteomes" id="UP001500326">
    <property type="component" value="Unassembled WGS sequence"/>
</dbReference>
<sequence length="1058" mass="113568">MKGASDGREAARFTILGPLTATVDGVEIPIPARRQRALLILLLLNTGRAVSSERLIDQLWDGEPPPQATVTLRSYISNLRQALGTHGMADLLIARGAGYALDVQPDAIDAMRMERLVERARERLRSGDAEGALHDFDDATREWNGDPIPEIADHQAAQGTISKLIEAHQGAIEGRFAALIAVGRHDDAIPGLEALIVDHPLREEPRAMLMTALYRSGRTAEALEVHRRFRSLLQDELGIDPSPRLDRLRQDILEQLAPVPTSQQTATPRATSGLPSMVGAVEQGRGRLIIGRERELAALGEHVESLRSRGRGGLIVIAGEPGIGKSTVLEWLSARGRSRGLAVHMSRVPSAAGAPPFWPWSQIIDSIAATLGDEELTAASAGPARHAATLSASVAMRTGGAPPPAAADPQSMRFAIYEAVREFLHRVSRVQPMVISIDDVHWADLPSLELISYLAPTLAPQRILLAISHRSLPSDRTKALDDTLATLYRDEGVHAAPLTGLGRDALAELAAYAAGTDAAELADDVIDALVARTGGNPLFVRQLTGVANDSEWLTNPRTASIPAGIRHLIAKRLSDLAPESQQLVDAAAVVGREFTLRTAGAVASLSLEAALDAFDDAHDHGLLEDSPDREGARRFVHAIVQEVVLERLPARESAELHARAADSLVGDPSVAPDTIAEHYWAARELVGVRAVPFLLEAADAAAGLYAHERAESHLRRALSIVQTATPTDPHGELTVLLRLLQLISIGRGWGDPDVRNVLDRSMAITEADSLRDDTARLWWSFFFFLLDRDDAENYGRAARKLLEALDRAETDDVRGTRTGDAGTGVEGPGNAARGAVQLMAVFERLDVDDRSGAADRLRAARAYIETATPESLTAYSENLHVMLLLVESYWHALHDDADAYEAAADAAISLADDDGRPFVRAVSRMLGVSSLVYLSATPSALHRERIADALTTSGRYGFTWLERLATAYTWWASTFDGADPADAEAAIDGFLTEVTDGGRLGTGGVVLLLLADVRAAAGNVAGALDAIERARQRPGPYAGLTIDALQRRAAGLAARLPG</sequence>
<dbReference type="SMART" id="SM00862">
    <property type="entry name" value="Trans_reg_C"/>
    <property type="match status" value="1"/>
</dbReference>
<dbReference type="InterPro" id="IPR016032">
    <property type="entry name" value="Sig_transdc_resp-reg_C-effctor"/>
</dbReference>
<keyword evidence="3 5" id="KW-0238">DNA-binding</keyword>
<evidence type="ECO:0000259" key="6">
    <source>
        <dbReference type="PROSITE" id="PS51755"/>
    </source>
</evidence>
<dbReference type="InterPro" id="IPR005158">
    <property type="entry name" value="BTAD"/>
</dbReference>
<dbReference type="InterPro" id="IPR036388">
    <property type="entry name" value="WH-like_DNA-bd_sf"/>
</dbReference>
<dbReference type="SMART" id="SM01043">
    <property type="entry name" value="BTAD"/>
    <property type="match status" value="1"/>
</dbReference>
<dbReference type="EMBL" id="BAAAOH010000001">
    <property type="protein sequence ID" value="GAA1979639.1"/>
    <property type="molecule type" value="Genomic_DNA"/>
</dbReference>
<evidence type="ECO:0000256" key="3">
    <source>
        <dbReference type="ARBA" id="ARBA00023125"/>
    </source>
</evidence>
<comment type="caution">
    <text evidence="7">The sequence shown here is derived from an EMBL/GenBank/DDBJ whole genome shotgun (WGS) entry which is preliminary data.</text>
</comment>
<evidence type="ECO:0000256" key="5">
    <source>
        <dbReference type="PROSITE-ProRule" id="PRU01091"/>
    </source>
</evidence>
<evidence type="ECO:0000256" key="1">
    <source>
        <dbReference type="ARBA" id="ARBA00005820"/>
    </source>
</evidence>
<dbReference type="Pfam" id="PF13191">
    <property type="entry name" value="AAA_16"/>
    <property type="match status" value="1"/>
</dbReference>
<feature type="DNA-binding region" description="OmpR/PhoB-type" evidence="5">
    <location>
        <begin position="1"/>
        <end position="103"/>
    </location>
</feature>
<dbReference type="InterPro" id="IPR041664">
    <property type="entry name" value="AAA_16"/>
</dbReference>
<dbReference type="SUPFAM" id="SSF48452">
    <property type="entry name" value="TPR-like"/>
    <property type="match status" value="1"/>
</dbReference>
<dbReference type="Pfam" id="PF03704">
    <property type="entry name" value="BTAD"/>
    <property type="match status" value="1"/>
</dbReference>
<feature type="domain" description="OmpR/PhoB-type" evidence="6">
    <location>
        <begin position="1"/>
        <end position="103"/>
    </location>
</feature>
<keyword evidence="8" id="KW-1185">Reference proteome</keyword>
<dbReference type="CDD" id="cd15831">
    <property type="entry name" value="BTAD"/>
    <property type="match status" value="1"/>
</dbReference>
<protein>
    <recommendedName>
        <fullName evidence="6">OmpR/PhoB-type domain-containing protein</fullName>
    </recommendedName>
</protein>
<keyword evidence="2" id="KW-0805">Transcription regulation</keyword>
<evidence type="ECO:0000313" key="8">
    <source>
        <dbReference type="Proteomes" id="UP001500326"/>
    </source>
</evidence>
<evidence type="ECO:0000313" key="7">
    <source>
        <dbReference type="EMBL" id="GAA1979639.1"/>
    </source>
</evidence>
<dbReference type="PANTHER" id="PTHR35807">
    <property type="entry name" value="TRANSCRIPTIONAL REGULATOR REDD-RELATED"/>
    <property type="match status" value="1"/>
</dbReference>
<dbReference type="Gene3D" id="1.10.10.10">
    <property type="entry name" value="Winged helix-like DNA-binding domain superfamily/Winged helix DNA-binding domain"/>
    <property type="match status" value="1"/>
</dbReference>
<comment type="similarity">
    <text evidence="1">Belongs to the AfsR/DnrI/RedD regulatory family.</text>
</comment>
<gene>
    <name evidence="7" type="ORF">GCM10009777_11320</name>
</gene>
<dbReference type="PROSITE" id="PS51755">
    <property type="entry name" value="OMPR_PHOB"/>
    <property type="match status" value="1"/>
</dbReference>
<organism evidence="7 8">
    <name type="scientific">Microbacterium pumilum</name>
    <dbReference type="NCBI Taxonomy" id="344165"/>
    <lineage>
        <taxon>Bacteria</taxon>
        <taxon>Bacillati</taxon>
        <taxon>Actinomycetota</taxon>
        <taxon>Actinomycetes</taxon>
        <taxon>Micrococcales</taxon>
        <taxon>Microbacteriaceae</taxon>
        <taxon>Microbacterium</taxon>
    </lineage>
</organism>
<reference evidence="7 8" key="1">
    <citation type="journal article" date="2019" name="Int. J. Syst. Evol. Microbiol.">
        <title>The Global Catalogue of Microorganisms (GCM) 10K type strain sequencing project: providing services to taxonomists for standard genome sequencing and annotation.</title>
        <authorList>
            <consortium name="The Broad Institute Genomics Platform"/>
            <consortium name="The Broad Institute Genome Sequencing Center for Infectious Disease"/>
            <person name="Wu L."/>
            <person name="Ma J."/>
        </authorList>
    </citation>
    <scope>NUCLEOTIDE SEQUENCE [LARGE SCALE GENOMIC DNA]</scope>
    <source>
        <strain evidence="7 8">JCM 14902</strain>
    </source>
</reference>
<name>A0ABN2S4K2_9MICO</name>
<evidence type="ECO:0000256" key="4">
    <source>
        <dbReference type="ARBA" id="ARBA00023163"/>
    </source>
</evidence>
<accession>A0ABN2S4K2</accession>
<dbReference type="PANTHER" id="PTHR35807:SF1">
    <property type="entry name" value="TRANSCRIPTIONAL REGULATOR REDD"/>
    <property type="match status" value="1"/>
</dbReference>
<evidence type="ECO:0000256" key="2">
    <source>
        <dbReference type="ARBA" id="ARBA00023015"/>
    </source>
</evidence>
<dbReference type="Gene3D" id="1.25.40.10">
    <property type="entry name" value="Tetratricopeptide repeat domain"/>
    <property type="match status" value="1"/>
</dbReference>
<dbReference type="InterPro" id="IPR001867">
    <property type="entry name" value="OmpR/PhoB-type_DNA-bd"/>
</dbReference>
<proteinExistence type="inferred from homology"/>
<dbReference type="InterPro" id="IPR011990">
    <property type="entry name" value="TPR-like_helical_dom_sf"/>
</dbReference>
<dbReference type="Pfam" id="PF00486">
    <property type="entry name" value="Trans_reg_C"/>
    <property type="match status" value="1"/>
</dbReference>
<keyword evidence="4" id="KW-0804">Transcription</keyword>
<dbReference type="SUPFAM" id="SSF46894">
    <property type="entry name" value="C-terminal effector domain of the bipartite response regulators"/>
    <property type="match status" value="1"/>
</dbReference>
<dbReference type="InterPro" id="IPR027417">
    <property type="entry name" value="P-loop_NTPase"/>
</dbReference>
<dbReference type="RefSeq" id="WP_344059354.1">
    <property type="nucleotide sequence ID" value="NZ_BAAAOH010000001.1"/>
</dbReference>
<dbReference type="SUPFAM" id="SSF52540">
    <property type="entry name" value="P-loop containing nucleoside triphosphate hydrolases"/>
    <property type="match status" value="1"/>
</dbReference>
<dbReference type="InterPro" id="IPR051677">
    <property type="entry name" value="AfsR-DnrI-RedD_regulator"/>
</dbReference>